<gene>
    <name evidence="2" type="ORF">SAMN04488557_2152</name>
</gene>
<keyword evidence="1" id="KW-0732">Signal</keyword>
<feature type="chain" id="PRO_5011734429" evidence="1">
    <location>
        <begin position="28"/>
        <end position="270"/>
    </location>
</feature>
<keyword evidence="3" id="KW-1185">Reference proteome</keyword>
<evidence type="ECO:0000313" key="3">
    <source>
        <dbReference type="Proteomes" id="UP000199423"/>
    </source>
</evidence>
<dbReference type="InterPro" id="IPR010239">
    <property type="entry name" value="CHP02001"/>
</dbReference>
<evidence type="ECO:0000256" key="1">
    <source>
        <dbReference type="SAM" id="SignalP"/>
    </source>
</evidence>
<accession>A0A1I7NH00</accession>
<dbReference type="EMBL" id="FPCH01000002">
    <property type="protein sequence ID" value="SFV33913.1"/>
    <property type="molecule type" value="Genomic_DNA"/>
</dbReference>
<dbReference type="OrthoDB" id="9793561at2"/>
<dbReference type="Proteomes" id="UP000199423">
    <property type="component" value="Unassembled WGS sequence"/>
</dbReference>
<reference evidence="3" key="1">
    <citation type="submission" date="2016-10" db="EMBL/GenBank/DDBJ databases">
        <authorList>
            <person name="Varghese N."/>
            <person name="Submissions S."/>
        </authorList>
    </citation>
    <scope>NUCLEOTIDE SEQUENCE [LARGE SCALE GENOMIC DNA]</scope>
    <source>
        <strain evidence="3">DSM 1565</strain>
    </source>
</reference>
<feature type="signal peptide" evidence="1">
    <location>
        <begin position="1"/>
        <end position="27"/>
    </location>
</feature>
<dbReference type="AlphaFoldDB" id="A0A1I7NH00"/>
<evidence type="ECO:0000313" key="2">
    <source>
        <dbReference type="EMBL" id="SFV33913.1"/>
    </source>
</evidence>
<sequence>MKNIKSFLGAAGVAAIAALGMSSAALADDAGDGERKFGYSISITGTSDYIFRGISFNNQDPAFQPFIEFTYGTPSLTWYLDFWGSNIAEPFGPFEVDMYAGVRPVTGPVSWDLGVLYYTYPENQIGSAKFPGPDNNGDYVEFKIAASITPVTNLTTGVTAYFTPDQGFNYGETWTFEGNAAYTLPTFHNFVPVISGVVGYTAGSRNEAGNFSICACEAQNYVYWNAGLKLTVDKYFMDFRYWDTNLTSSDAIDTNLSDARFVFTAGVNLP</sequence>
<protein>
    <submittedName>
        <fullName evidence="2">Uncharacterized protein</fullName>
    </submittedName>
</protein>
<name>A0A1I7NH00_9HYPH</name>
<organism evidence="2 3">
    <name type="scientific">Hyphomicrobium facile</name>
    <dbReference type="NCBI Taxonomy" id="51670"/>
    <lineage>
        <taxon>Bacteria</taxon>
        <taxon>Pseudomonadati</taxon>
        <taxon>Pseudomonadota</taxon>
        <taxon>Alphaproteobacteria</taxon>
        <taxon>Hyphomicrobiales</taxon>
        <taxon>Hyphomicrobiaceae</taxon>
        <taxon>Hyphomicrobium</taxon>
    </lineage>
</organism>
<dbReference type="Pfam" id="PF09694">
    <property type="entry name" value="Gcw_chp"/>
    <property type="match status" value="1"/>
</dbReference>
<dbReference type="RefSeq" id="WP_092867670.1">
    <property type="nucleotide sequence ID" value="NZ_FPCH01000002.1"/>
</dbReference>
<dbReference type="NCBIfam" id="TIGR02001">
    <property type="entry name" value="gcw_chp"/>
    <property type="match status" value="1"/>
</dbReference>
<dbReference type="STRING" id="51670.SAMN04488557_2152"/>
<proteinExistence type="predicted"/>